<dbReference type="RefSeq" id="WP_038151290.1">
    <property type="nucleotide sequence ID" value="NZ_JRNT01000005.1"/>
</dbReference>
<dbReference type="PIRSF" id="PIRSF004682">
    <property type="entry name" value="GmhB"/>
    <property type="match status" value="1"/>
</dbReference>
<evidence type="ECO:0000256" key="2">
    <source>
        <dbReference type="ARBA" id="ARBA00022490"/>
    </source>
</evidence>
<dbReference type="CDD" id="cd07503">
    <property type="entry name" value="HAD_HisB-N"/>
    <property type="match status" value="1"/>
</dbReference>
<keyword evidence="3 10" id="KW-0479">Metal-binding</keyword>
<feature type="active site" description="Nucleophile" evidence="8">
    <location>
        <position position="9"/>
    </location>
</feature>
<reference evidence="11 12" key="1">
    <citation type="submission" date="2014-07" db="EMBL/GenBank/DDBJ databases">
        <authorList>
            <person name="McCorrison J."/>
            <person name="Sanka R."/>
            <person name="Torralba M."/>
            <person name="Gillis M."/>
            <person name="Haft D.H."/>
            <person name="Methe B."/>
            <person name="Sutton G."/>
            <person name="Nelson K.E."/>
        </authorList>
    </citation>
    <scope>NUCLEOTIDE SEQUENCE [LARGE SCALE GENOMIC DNA]</scope>
    <source>
        <strain evidence="11 12">DNF00314</strain>
    </source>
</reference>
<comment type="cofactor">
    <cofactor evidence="10">
        <name>Mg(2+)</name>
        <dbReference type="ChEBI" id="CHEBI:18420"/>
    </cofactor>
</comment>
<dbReference type="GO" id="GO:0046872">
    <property type="term" value="F:metal ion binding"/>
    <property type="evidence" value="ECO:0007669"/>
    <property type="project" value="UniProtKB-KW"/>
</dbReference>
<organism evidence="11 12">
    <name type="scientific">Veillonella montpellierensis DNF00314</name>
    <dbReference type="NCBI Taxonomy" id="1401067"/>
    <lineage>
        <taxon>Bacteria</taxon>
        <taxon>Bacillati</taxon>
        <taxon>Bacillota</taxon>
        <taxon>Negativicutes</taxon>
        <taxon>Veillonellales</taxon>
        <taxon>Veillonellaceae</taxon>
        <taxon>Veillonella</taxon>
    </lineage>
</organism>
<feature type="binding site" evidence="10">
    <location>
        <position position="11"/>
    </location>
    <ligand>
        <name>Mg(2+)</name>
        <dbReference type="ChEBI" id="CHEBI:18420"/>
    </ligand>
</feature>
<dbReference type="EMBL" id="JRNT01000005">
    <property type="protein sequence ID" value="KGF48319.1"/>
    <property type="molecule type" value="Genomic_DNA"/>
</dbReference>
<keyword evidence="5 7" id="KW-0119">Carbohydrate metabolism</keyword>
<dbReference type="AlphaFoldDB" id="A0A096CSN9"/>
<dbReference type="GO" id="GO:0005737">
    <property type="term" value="C:cytoplasm"/>
    <property type="evidence" value="ECO:0007669"/>
    <property type="project" value="UniProtKB-SubCell"/>
</dbReference>
<evidence type="ECO:0000256" key="4">
    <source>
        <dbReference type="ARBA" id="ARBA00022801"/>
    </source>
</evidence>
<comment type="cofactor">
    <cofactor evidence="10">
        <name>Zn(2+)</name>
        <dbReference type="ChEBI" id="CHEBI:29105"/>
    </cofactor>
</comment>
<evidence type="ECO:0000256" key="10">
    <source>
        <dbReference type="PIRSR" id="PIRSR004682-4"/>
    </source>
</evidence>
<evidence type="ECO:0000313" key="11">
    <source>
        <dbReference type="EMBL" id="KGF48319.1"/>
    </source>
</evidence>
<dbReference type="GO" id="GO:0005975">
    <property type="term" value="P:carbohydrate metabolic process"/>
    <property type="evidence" value="ECO:0007669"/>
    <property type="project" value="InterPro"/>
</dbReference>
<dbReference type="InterPro" id="IPR004446">
    <property type="entry name" value="Heptose_bisP_phosphatase"/>
</dbReference>
<dbReference type="eggNOG" id="COG0241">
    <property type="taxonomic scope" value="Bacteria"/>
</dbReference>
<feature type="active site" description="Nucleophile" evidence="8">
    <location>
        <position position="11"/>
    </location>
</feature>
<feature type="binding site" evidence="10">
    <location>
        <position position="9"/>
    </location>
    <ligand>
        <name>Mg(2+)</name>
        <dbReference type="ChEBI" id="CHEBI:18420"/>
    </ligand>
</feature>
<dbReference type="NCBIfam" id="TIGR01662">
    <property type="entry name" value="HAD-SF-IIIA"/>
    <property type="match status" value="1"/>
</dbReference>
<feature type="binding site" evidence="10">
    <location>
        <position position="90"/>
    </location>
    <ligand>
        <name>Zn(2+)</name>
        <dbReference type="ChEBI" id="CHEBI:29105"/>
    </ligand>
</feature>
<dbReference type="Pfam" id="PF13242">
    <property type="entry name" value="Hydrolase_like"/>
    <property type="match status" value="1"/>
</dbReference>
<protein>
    <recommendedName>
        <fullName evidence="6 7">D,D-heptose 1,7-bisphosphate phosphatase</fullName>
        <ecNumber evidence="7">3.1.3.-</ecNumber>
    </recommendedName>
</protein>
<accession>A0A096CSN9</accession>
<proteinExistence type="inferred from homology"/>
<keyword evidence="2 7" id="KW-0963">Cytoplasm</keyword>
<dbReference type="InterPro" id="IPR036412">
    <property type="entry name" value="HAD-like_sf"/>
</dbReference>
<feature type="binding site" evidence="10">
    <location>
        <position position="134"/>
    </location>
    <ligand>
        <name>Mg(2+)</name>
        <dbReference type="ChEBI" id="CHEBI:18420"/>
    </ligand>
</feature>
<keyword evidence="10" id="KW-0460">Magnesium</keyword>
<feature type="binding site" evidence="10">
    <location>
        <position position="92"/>
    </location>
    <ligand>
        <name>Zn(2+)</name>
        <dbReference type="ChEBI" id="CHEBI:29105"/>
    </ligand>
</feature>
<dbReference type="NCBIfam" id="TIGR00213">
    <property type="entry name" value="GmhB_yaeD"/>
    <property type="match status" value="1"/>
</dbReference>
<evidence type="ECO:0000256" key="3">
    <source>
        <dbReference type="ARBA" id="ARBA00022723"/>
    </source>
</evidence>
<feature type="binding site" evidence="10">
    <location>
        <position position="105"/>
    </location>
    <ligand>
        <name>Zn(2+)</name>
        <dbReference type="ChEBI" id="CHEBI:29105"/>
    </ligand>
</feature>
<dbReference type="InterPro" id="IPR006543">
    <property type="entry name" value="Histidinol-phos"/>
</dbReference>
<comment type="similarity">
    <text evidence="7">Belongs to the gmhB family.</text>
</comment>
<feature type="site" description="Contributes to substrate recognition" evidence="9">
    <location>
        <position position="108"/>
    </location>
</feature>
<evidence type="ECO:0000256" key="7">
    <source>
        <dbReference type="PIRNR" id="PIRNR004682"/>
    </source>
</evidence>
<dbReference type="GO" id="GO:0016791">
    <property type="term" value="F:phosphatase activity"/>
    <property type="evidence" value="ECO:0007669"/>
    <property type="project" value="InterPro"/>
</dbReference>
<comment type="subcellular location">
    <subcellularLocation>
        <location evidence="1 7">Cytoplasm</location>
    </subcellularLocation>
</comment>
<dbReference type="InterPro" id="IPR006549">
    <property type="entry name" value="HAD-SF_hydro_IIIA"/>
</dbReference>
<evidence type="ECO:0000256" key="1">
    <source>
        <dbReference type="ARBA" id="ARBA00004496"/>
    </source>
</evidence>
<keyword evidence="4 7" id="KW-0378">Hydrolase</keyword>
<name>A0A096CSN9_9FIRM</name>
<dbReference type="NCBIfam" id="TIGR01656">
    <property type="entry name" value="Histidinol-ppas"/>
    <property type="match status" value="1"/>
</dbReference>
<feature type="binding site" evidence="10">
    <location>
        <position position="107"/>
    </location>
    <ligand>
        <name>Zn(2+)</name>
        <dbReference type="ChEBI" id="CHEBI:29105"/>
    </ligand>
</feature>
<dbReference type="EC" id="3.1.3.-" evidence="7"/>
<evidence type="ECO:0000256" key="5">
    <source>
        <dbReference type="ARBA" id="ARBA00023277"/>
    </source>
</evidence>
<gene>
    <name evidence="11" type="ORF">HMPREF0872_01635</name>
</gene>
<dbReference type="PANTHER" id="PTHR42891">
    <property type="entry name" value="D-GLYCERO-BETA-D-MANNO-HEPTOSE-1,7-BISPHOSPHATE 7-PHOSPHATASE"/>
    <property type="match status" value="1"/>
</dbReference>
<dbReference type="PANTHER" id="PTHR42891:SF1">
    <property type="entry name" value="D-GLYCERO-BETA-D-MANNO-HEPTOSE-1,7-BISPHOSPHATE 7-PHOSPHATASE"/>
    <property type="match status" value="1"/>
</dbReference>
<evidence type="ECO:0000256" key="9">
    <source>
        <dbReference type="PIRSR" id="PIRSR004682-3"/>
    </source>
</evidence>
<evidence type="ECO:0000313" key="12">
    <source>
        <dbReference type="Proteomes" id="UP000029628"/>
    </source>
</evidence>
<dbReference type="Proteomes" id="UP000029628">
    <property type="component" value="Unassembled WGS sequence"/>
</dbReference>
<sequence length="173" mass="20111">MKKKILFLDRDGVLNRDVSYLYKIEEFEWIDGAIDALIEAYHRNYEIIIVTNQSGIARGYYTVDDMNRLHAYMVEELRGYGVPILDIFYCPHHKDGIIPMYTKDCDCRKPKPGMLFQAMRKYDIDMASSFFIGDSTRDVEAAHNAGIDGYLFSGGRLDLFMKQVWEQRVNEGI</sequence>
<dbReference type="InterPro" id="IPR023214">
    <property type="entry name" value="HAD_sf"/>
</dbReference>
<feature type="site" description="Stabilizes the phosphoryl group" evidence="9">
    <location>
        <position position="109"/>
    </location>
</feature>
<feature type="site" description="Stabilizes the phosphoryl group" evidence="9">
    <location>
        <position position="51"/>
    </location>
</feature>
<keyword evidence="12" id="KW-1185">Reference proteome</keyword>
<comment type="caution">
    <text evidence="11">The sequence shown here is derived from an EMBL/GenBank/DDBJ whole genome shotgun (WGS) entry which is preliminary data.</text>
</comment>
<keyword evidence="10" id="KW-0862">Zinc</keyword>
<dbReference type="SUPFAM" id="SSF56784">
    <property type="entry name" value="HAD-like"/>
    <property type="match status" value="1"/>
</dbReference>
<evidence type="ECO:0000256" key="8">
    <source>
        <dbReference type="PIRSR" id="PIRSR004682-1"/>
    </source>
</evidence>
<evidence type="ECO:0000256" key="6">
    <source>
        <dbReference type="ARBA" id="ARBA00031828"/>
    </source>
</evidence>
<dbReference type="Gene3D" id="3.40.50.1000">
    <property type="entry name" value="HAD superfamily/HAD-like"/>
    <property type="match status" value="1"/>
</dbReference>